<evidence type="ECO:0000256" key="1">
    <source>
        <dbReference type="SAM" id="Phobius"/>
    </source>
</evidence>
<accession>A0A9W6DE35</accession>
<proteinExistence type="predicted"/>
<keyword evidence="1" id="KW-0812">Transmembrane</keyword>
<dbReference type="Proteomes" id="UP001144256">
    <property type="component" value="Unassembled WGS sequence"/>
</dbReference>
<dbReference type="AlphaFoldDB" id="A0A9W6DE35"/>
<evidence type="ECO:0000313" key="3">
    <source>
        <dbReference type="Proteomes" id="UP001144256"/>
    </source>
</evidence>
<dbReference type="Pfam" id="PF06541">
    <property type="entry name" value="ABC_trans_CmpB"/>
    <property type="match status" value="1"/>
</dbReference>
<dbReference type="InterPro" id="IPR010540">
    <property type="entry name" value="CmpB_TMEM229"/>
</dbReference>
<keyword evidence="1" id="KW-1133">Transmembrane helix</keyword>
<feature type="transmembrane region" description="Helical" evidence="1">
    <location>
        <begin position="38"/>
        <end position="57"/>
    </location>
</feature>
<keyword evidence="3" id="KW-1185">Reference proteome</keyword>
<feature type="transmembrane region" description="Helical" evidence="1">
    <location>
        <begin position="69"/>
        <end position="94"/>
    </location>
</feature>
<feature type="transmembrane region" description="Helical" evidence="1">
    <location>
        <begin position="141"/>
        <end position="168"/>
    </location>
</feature>
<comment type="caution">
    <text evidence="2">The sequence shown here is derived from an EMBL/GenBank/DDBJ whole genome shotgun (WGS) entry which is preliminary data.</text>
</comment>
<keyword evidence="1" id="KW-0472">Membrane</keyword>
<gene>
    <name evidence="2" type="ORF">SH1V18_21810</name>
</gene>
<sequence>MVEFSRLMLYFSIYSFLGWIWETSFVSLCTGKFVNRGFLNGFFIPIYGLGAMSVVLVKDAIGKPTDYFLLNLLIVVVVSTIVVTTLEFLTGFAMEKIFNKKWWDYSDKRFNLKGYICLQFSIGWAVFILFFLLILHPNISYYISGFHSGVIISMATIFSIYLVADIILSTRDVISLREAIRKYAEIPFEKYRLSIIKCRRIFNAFPDLLKINAGHIKFDVRSILNEGVEKFKTQIASKFR</sequence>
<organism evidence="2 3">
    <name type="scientific">Vallitalea longa</name>
    <dbReference type="NCBI Taxonomy" id="2936439"/>
    <lineage>
        <taxon>Bacteria</taxon>
        <taxon>Bacillati</taxon>
        <taxon>Bacillota</taxon>
        <taxon>Clostridia</taxon>
        <taxon>Lachnospirales</taxon>
        <taxon>Vallitaleaceae</taxon>
        <taxon>Vallitalea</taxon>
    </lineage>
</organism>
<evidence type="ECO:0000313" key="2">
    <source>
        <dbReference type="EMBL" id="GKX29701.1"/>
    </source>
</evidence>
<reference evidence="2" key="1">
    <citation type="submission" date="2022-06" db="EMBL/GenBank/DDBJ databases">
        <title>Vallitalea longa sp. nov., an anaerobic bacterium isolated from marine sediment.</title>
        <authorList>
            <person name="Hirano S."/>
            <person name="Terahara T."/>
            <person name="Mori K."/>
            <person name="Hamada M."/>
            <person name="Matsumoto R."/>
            <person name="Kobayashi T."/>
        </authorList>
    </citation>
    <scope>NUCLEOTIDE SEQUENCE</scope>
    <source>
        <strain evidence="2">SH18-1</strain>
    </source>
</reference>
<feature type="transmembrane region" description="Helical" evidence="1">
    <location>
        <begin position="6"/>
        <end position="26"/>
    </location>
</feature>
<dbReference type="RefSeq" id="WP_281815315.1">
    <property type="nucleotide sequence ID" value="NZ_BRLB01000005.1"/>
</dbReference>
<name>A0A9W6DE35_9FIRM</name>
<dbReference type="EMBL" id="BRLB01000005">
    <property type="protein sequence ID" value="GKX29701.1"/>
    <property type="molecule type" value="Genomic_DNA"/>
</dbReference>
<protein>
    <submittedName>
        <fullName evidence="2">Membrane protein</fullName>
    </submittedName>
</protein>
<feature type="transmembrane region" description="Helical" evidence="1">
    <location>
        <begin position="115"/>
        <end position="135"/>
    </location>
</feature>